<feature type="signal peptide" evidence="2">
    <location>
        <begin position="1"/>
        <end position="20"/>
    </location>
</feature>
<evidence type="ECO:0008006" key="5">
    <source>
        <dbReference type="Google" id="ProtNLM"/>
    </source>
</evidence>
<accession>A0ABS7XSC0</accession>
<protein>
    <recommendedName>
        <fullName evidence="5">Tetratricopeptide repeat protein</fullName>
    </recommendedName>
</protein>
<feature type="chain" id="PRO_5045920992" description="Tetratricopeptide repeat protein" evidence="2">
    <location>
        <begin position="21"/>
        <end position="272"/>
    </location>
</feature>
<dbReference type="InterPro" id="IPR011990">
    <property type="entry name" value="TPR-like_helical_dom_sf"/>
</dbReference>
<feature type="region of interest" description="Disordered" evidence="1">
    <location>
        <begin position="227"/>
        <end position="272"/>
    </location>
</feature>
<name>A0ABS7XSC0_9FLAO</name>
<evidence type="ECO:0000313" key="4">
    <source>
        <dbReference type="Proteomes" id="UP001198901"/>
    </source>
</evidence>
<proteinExistence type="predicted"/>
<gene>
    <name evidence="3" type="ORF">LBU54_05000</name>
</gene>
<dbReference type="SUPFAM" id="SSF48452">
    <property type="entry name" value="TPR-like"/>
    <property type="match status" value="1"/>
</dbReference>
<reference evidence="4" key="1">
    <citation type="submission" date="2023-07" db="EMBL/GenBank/DDBJ databases">
        <authorList>
            <person name="Yue Y."/>
        </authorList>
    </citation>
    <scope>NUCLEOTIDE SEQUENCE [LARGE SCALE GENOMIC DNA]</scope>
    <source>
        <strain evidence="4">D23</strain>
    </source>
</reference>
<evidence type="ECO:0000256" key="1">
    <source>
        <dbReference type="SAM" id="MobiDB-lite"/>
    </source>
</evidence>
<dbReference type="Proteomes" id="UP001198901">
    <property type="component" value="Unassembled WGS sequence"/>
</dbReference>
<feature type="compositionally biased region" description="Polar residues" evidence="1">
    <location>
        <begin position="232"/>
        <end position="255"/>
    </location>
</feature>
<dbReference type="EMBL" id="JAIUJR010000002">
    <property type="protein sequence ID" value="MCA0131931.1"/>
    <property type="molecule type" value="Genomic_DNA"/>
</dbReference>
<dbReference type="RefSeq" id="WP_224526700.1">
    <property type="nucleotide sequence ID" value="NZ_JAIUJR010000002.1"/>
</dbReference>
<comment type="caution">
    <text evidence="3">The sequence shown here is derived from an EMBL/GenBank/DDBJ whole genome shotgun (WGS) entry which is preliminary data.</text>
</comment>
<evidence type="ECO:0000313" key="3">
    <source>
        <dbReference type="EMBL" id="MCA0131931.1"/>
    </source>
</evidence>
<keyword evidence="2" id="KW-0732">Signal</keyword>
<evidence type="ECO:0000256" key="2">
    <source>
        <dbReference type="SAM" id="SignalP"/>
    </source>
</evidence>
<organism evidence="3 4">
    <name type="scientific">Winogradskyella alexanderae</name>
    <dbReference type="NCBI Taxonomy" id="2877123"/>
    <lineage>
        <taxon>Bacteria</taxon>
        <taxon>Pseudomonadati</taxon>
        <taxon>Bacteroidota</taxon>
        <taxon>Flavobacteriia</taxon>
        <taxon>Flavobacteriales</taxon>
        <taxon>Flavobacteriaceae</taxon>
        <taxon>Winogradskyella</taxon>
    </lineage>
</organism>
<keyword evidence="4" id="KW-1185">Reference proteome</keyword>
<sequence length="272" mass="31698">MKNSIALFVFIILCPTKFSAQDYNDQFKNDICDCLEDKFYKLKRASSAYDKCFQEKLPVYASLIDAEINEENTKVKFSKGQLARRELKKRYQIELMYSCDLYYRAKEEEYRKKMAKGVTEVSFADLKSLNEMVAMYPKAISYMFRAKTHFYLGNLKQAEADIIESYKIDTGRLNSLEEKQRKVLYALILQEQRRYAEAGKLYDEIYETSKDIEAAIYRAMVNRLNGDDPPIKTSSLNNKNSQMKSAKTNGSNNKSNDAKDSDLRKLFKLKKN</sequence>
<feature type="compositionally biased region" description="Basic and acidic residues" evidence="1">
    <location>
        <begin position="256"/>
        <end position="265"/>
    </location>
</feature>